<dbReference type="Pfam" id="PF00356">
    <property type="entry name" value="LacI"/>
    <property type="match status" value="1"/>
</dbReference>
<dbReference type="InterPro" id="IPR028082">
    <property type="entry name" value="Peripla_BP_I"/>
</dbReference>
<dbReference type="OrthoDB" id="9789891at2"/>
<dbReference type="RefSeq" id="WP_088246870.1">
    <property type="nucleotide sequence ID" value="NZ_NHMK01000006.1"/>
</dbReference>
<sequence>MPSIQDVAQLAQVSTATASRALSRPDMVAQTTRERVLKAARQLGYQPNVLARGLRQGETRTIGVIVTDILNPFHATLAKGIQDAADRHGYVAFLFNSDEDPAKERRALDTLRGHLPQGLILVPTSGAREHLKAMPDLPVVELDRVTGRPDATTVTTDNTGGGAAATRHLIELGHTRIGMIVGQQDISTATERHDAYRAALHAAGLTYDPALVLPGNHREDDGYRAAMHLLSLPADHRPTALFVGNNEMTVGAVLAARALSLRIPEDLSIVGFDDSRWAQTMTPPLTVVAQPAYDLGVQACELLLRRLSASGNRTPARVQLPTTLILRHSTAPPARPRSGASGPDPSAAHPPVTPSTGPPRA</sequence>
<dbReference type="InterPro" id="IPR000843">
    <property type="entry name" value="HTH_LacI"/>
</dbReference>
<dbReference type="AlphaFoldDB" id="A0A246BSE9"/>
<dbReference type="GO" id="GO:0003700">
    <property type="term" value="F:DNA-binding transcription factor activity"/>
    <property type="evidence" value="ECO:0007669"/>
    <property type="project" value="TreeGrafter"/>
</dbReference>
<evidence type="ECO:0000313" key="8">
    <source>
        <dbReference type="Proteomes" id="UP000197208"/>
    </source>
</evidence>
<dbReference type="SMART" id="SM00354">
    <property type="entry name" value="HTH_LACI"/>
    <property type="match status" value="1"/>
</dbReference>
<evidence type="ECO:0000256" key="4">
    <source>
        <dbReference type="ARBA" id="ARBA00023163"/>
    </source>
</evidence>
<evidence type="ECO:0000256" key="5">
    <source>
        <dbReference type="SAM" id="MobiDB-lite"/>
    </source>
</evidence>
<accession>A0A246BSE9</accession>
<dbReference type="EMBL" id="NHMK01000006">
    <property type="protein sequence ID" value="OWL98593.1"/>
    <property type="molecule type" value="Genomic_DNA"/>
</dbReference>
<dbReference type="PROSITE" id="PS50932">
    <property type="entry name" value="HTH_LACI_2"/>
    <property type="match status" value="1"/>
</dbReference>
<dbReference type="Proteomes" id="UP000197208">
    <property type="component" value="Unassembled WGS sequence"/>
</dbReference>
<dbReference type="Gene3D" id="1.10.260.40">
    <property type="entry name" value="lambda repressor-like DNA-binding domains"/>
    <property type="match status" value="1"/>
</dbReference>
<keyword evidence="1" id="KW-0678">Repressor</keyword>
<dbReference type="SUPFAM" id="SSF47413">
    <property type="entry name" value="lambda repressor-like DNA-binding domains"/>
    <property type="match status" value="1"/>
</dbReference>
<protein>
    <submittedName>
        <fullName evidence="7">LacI family transcriptional regulator</fullName>
    </submittedName>
</protein>
<gene>
    <name evidence="7" type="ORF">CBQ26_01625</name>
</gene>
<dbReference type="CDD" id="cd01392">
    <property type="entry name" value="HTH_LacI"/>
    <property type="match status" value="1"/>
</dbReference>
<keyword evidence="3" id="KW-0238">DNA-binding</keyword>
<evidence type="ECO:0000313" key="7">
    <source>
        <dbReference type="EMBL" id="OWL98593.1"/>
    </source>
</evidence>
<dbReference type="Pfam" id="PF13377">
    <property type="entry name" value="Peripla_BP_3"/>
    <property type="match status" value="1"/>
</dbReference>
<evidence type="ECO:0000259" key="6">
    <source>
        <dbReference type="PROSITE" id="PS50932"/>
    </source>
</evidence>
<reference evidence="7 8" key="1">
    <citation type="submission" date="2017-05" db="EMBL/GenBank/DDBJ databases">
        <title>De novo genome assembly of Deniococcus indicus strain DR1.</title>
        <authorList>
            <person name="Chauhan D."/>
            <person name="Yennamalli R.M."/>
            <person name="Priyadarshini R."/>
        </authorList>
    </citation>
    <scope>NUCLEOTIDE SEQUENCE [LARGE SCALE GENOMIC DNA]</scope>
    <source>
        <strain evidence="7 8">DR1</strain>
    </source>
</reference>
<evidence type="ECO:0000256" key="3">
    <source>
        <dbReference type="ARBA" id="ARBA00023125"/>
    </source>
</evidence>
<dbReference type="PANTHER" id="PTHR30146">
    <property type="entry name" value="LACI-RELATED TRANSCRIPTIONAL REPRESSOR"/>
    <property type="match status" value="1"/>
</dbReference>
<dbReference type="PANTHER" id="PTHR30146:SF148">
    <property type="entry name" value="HTH-TYPE TRANSCRIPTIONAL REPRESSOR PURR-RELATED"/>
    <property type="match status" value="1"/>
</dbReference>
<feature type="compositionally biased region" description="Pro residues" evidence="5">
    <location>
        <begin position="351"/>
        <end position="361"/>
    </location>
</feature>
<evidence type="ECO:0000256" key="2">
    <source>
        <dbReference type="ARBA" id="ARBA00023015"/>
    </source>
</evidence>
<dbReference type="Gene3D" id="3.40.50.2300">
    <property type="match status" value="2"/>
</dbReference>
<dbReference type="SUPFAM" id="SSF53822">
    <property type="entry name" value="Periplasmic binding protein-like I"/>
    <property type="match status" value="1"/>
</dbReference>
<dbReference type="GO" id="GO:0000976">
    <property type="term" value="F:transcription cis-regulatory region binding"/>
    <property type="evidence" value="ECO:0007669"/>
    <property type="project" value="TreeGrafter"/>
</dbReference>
<organism evidence="7 8">
    <name type="scientific">Deinococcus indicus</name>
    <dbReference type="NCBI Taxonomy" id="223556"/>
    <lineage>
        <taxon>Bacteria</taxon>
        <taxon>Thermotogati</taxon>
        <taxon>Deinococcota</taxon>
        <taxon>Deinococci</taxon>
        <taxon>Deinococcales</taxon>
        <taxon>Deinococcaceae</taxon>
        <taxon>Deinococcus</taxon>
    </lineage>
</organism>
<name>A0A246BSE9_9DEIO</name>
<keyword evidence="8" id="KW-1185">Reference proteome</keyword>
<keyword evidence="2" id="KW-0805">Transcription regulation</keyword>
<dbReference type="InterPro" id="IPR046335">
    <property type="entry name" value="LacI/GalR-like_sensor"/>
</dbReference>
<feature type="region of interest" description="Disordered" evidence="5">
    <location>
        <begin position="314"/>
        <end position="361"/>
    </location>
</feature>
<dbReference type="InterPro" id="IPR010982">
    <property type="entry name" value="Lambda_DNA-bd_dom_sf"/>
</dbReference>
<evidence type="ECO:0000256" key="1">
    <source>
        <dbReference type="ARBA" id="ARBA00022491"/>
    </source>
</evidence>
<dbReference type="PROSITE" id="PS00356">
    <property type="entry name" value="HTH_LACI_1"/>
    <property type="match status" value="1"/>
</dbReference>
<feature type="domain" description="HTH lacI-type" evidence="6">
    <location>
        <begin position="2"/>
        <end position="56"/>
    </location>
</feature>
<comment type="caution">
    <text evidence="7">The sequence shown here is derived from an EMBL/GenBank/DDBJ whole genome shotgun (WGS) entry which is preliminary data.</text>
</comment>
<keyword evidence="4" id="KW-0804">Transcription</keyword>
<proteinExistence type="predicted"/>